<comment type="caution">
    <text evidence="4">The sequence shown here is derived from an EMBL/GenBank/DDBJ whole genome shotgun (WGS) entry which is preliminary data.</text>
</comment>
<comment type="similarity">
    <text evidence="1">Belongs to the bacterial solute-binding protein 1 family.</text>
</comment>
<sequence>MKSGGHYYGFHVDGDYPCFYYYRKDLWEKPKERKDFKARYGWELQVPDTWDQLRDISEFFHRPDKGLLGCVGLRNQYWGFAFWYPRYLSMAYPNQYYFDNNGEPLIDSDAGIKATEEYADSMKFMHKDAITWGWAEQYPAMAKGECAMIETFQNWSKFMDNPDNPAVYGKVRTFGSPGRMIDGKYIRRTVWWPAIGKAIATGGKYPEASYLLLQWLTSGKVFTFVVANPAGYLDPCRLTDFTDPGVVKSYKPYNVKTYVDVIEHAAPPINVPGVLEFQNALDQNLIEAAIGKKTAAQAMKDTALKWKKTVQKVGKDKFIEAVQSQNPAWPTVIDQPKIKA</sequence>
<dbReference type="InterPro" id="IPR050490">
    <property type="entry name" value="Bact_solute-bd_prot1"/>
</dbReference>
<dbReference type="PANTHER" id="PTHR43649">
    <property type="entry name" value="ARABINOSE-BINDING PROTEIN-RELATED"/>
    <property type="match status" value="1"/>
</dbReference>
<organism evidence="4">
    <name type="scientific">marine sediment metagenome</name>
    <dbReference type="NCBI Taxonomy" id="412755"/>
    <lineage>
        <taxon>unclassified sequences</taxon>
        <taxon>metagenomes</taxon>
        <taxon>ecological metagenomes</taxon>
    </lineage>
</organism>
<keyword evidence="2" id="KW-0813">Transport</keyword>
<dbReference type="Gene3D" id="3.40.190.10">
    <property type="entry name" value="Periplasmic binding protein-like II"/>
    <property type="match status" value="2"/>
</dbReference>
<dbReference type="AlphaFoldDB" id="A0A0F9FH95"/>
<dbReference type="SUPFAM" id="SSF53850">
    <property type="entry name" value="Periplasmic binding protein-like II"/>
    <property type="match status" value="1"/>
</dbReference>
<accession>A0A0F9FH95</accession>
<reference evidence="4" key="1">
    <citation type="journal article" date="2015" name="Nature">
        <title>Complex archaea that bridge the gap between prokaryotes and eukaryotes.</title>
        <authorList>
            <person name="Spang A."/>
            <person name="Saw J.H."/>
            <person name="Jorgensen S.L."/>
            <person name="Zaremba-Niedzwiedzka K."/>
            <person name="Martijn J."/>
            <person name="Lind A.E."/>
            <person name="van Eijk R."/>
            <person name="Schleper C."/>
            <person name="Guy L."/>
            <person name="Ettema T.J."/>
        </authorList>
    </citation>
    <scope>NUCLEOTIDE SEQUENCE</scope>
</reference>
<name>A0A0F9FH95_9ZZZZ</name>
<feature type="non-terminal residue" evidence="4">
    <location>
        <position position="1"/>
    </location>
</feature>
<proteinExistence type="inferred from homology"/>
<evidence type="ECO:0000256" key="3">
    <source>
        <dbReference type="ARBA" id="ARBA00022729"/>
    </source>
</evidence>
<dbReference type="PANTHER" id="PTHR43649:SF34">
    <property type="entry name" value="ABC TRANSPORTER PERIPLASMIC-BINDING PROTEIN YCJN-RELATED"/>
    <property type="match status" value="1"/>
</dbReference>
<evidence type="ECO:0000313" key="4">
    <source>
        <dbReference type="EMBL" id="KKL85658.1"/>
    </source>
</evidence>
<dbReference type="EMBL" id="LAZR01021345">
    <property type="protein sequence ID" value="KKL85658.1"/>
    <property type="molecule type" value="Genomic_DNA"/>
</dbReference>
<protein>
    <submittedName>
        <fullName evidence="4">Uncharacterized protein</fullName>
    </submittedName>
</protein>
<evidence type="ECO:0000256" key="1">
    <source>
        <dbReference type="ARBA" id="ARBA00008520"/>
    </source>
</evidence>
<keyword evidence="3" id="KW-0732">Signal</keyword>
<gene>
    <name evidence="4" type="ORF">LCGC14_1952550</name>
</gene>
<evidence type="ECO:0000256" key="2">
    <source>
        <dbReference type="ARBA" id="ARBA00022448"/>
    </source>
</evidence>